<name>A0A1W1D030_9ZZZZ</name>
<gene>
    <name evidence="3" type="ORF">MNB_SV-13-1290</name>
</gene>
<dbReference type="InterPro" id="IPR011344">
    <property type="entry name" value="ssDNA-bd"/>
</dbReference>
<dbReference type="InterPro" id="IPR000424">
    <property type="entry name" value="Primosome_PriB/ssb"/>
</dbReference>
<evidence type="ECO:0000256" key="1">
    <source>
        <dbReference type="ARBA" id="ARBA00023125"/>
    </source>
</evidence>
<dbReference type="PROSITE" id="PS50935">
    <property type="entry name" value="SSB"/>
    <property type="match status" value="1"/>
</dbReference>
<feature type="compositionally biased region" description="Low complexity" evidence="2">
    <location>
        <begin position="127"/>
        <end position="153"/>
    </location>
</feature>
<keyword evidence="1 3" id="KW-0238">DNA-binding</keyword>
<proteinExistence type="inferred from homology"/>
<dbReference type="CDD" id="cd04496">
    <property type="entry name" value="SSB_OBF"/>
    <property type="match status" value="1"/>
</dbReference>
<dbReference type="EMBL" id="FPHM01000235">
    <property type="protein sequence ID" value="SFV71379.1"/>
    <property type="molecule type" value="Genomic_DNA"/>
</dbReference>
<dbReference type="GO" id="GO:0009295">
    <property type="term" value="C:nucleoid"/>
    <property type="evidence" value="ECO:0007669"/>
    <property type="project" value="TreeGrafter"/>
</dbReference>
<dbReference type="GO" id="GO:0003697">
    <property type="term" value="F:single-stranded DNA binding"/>
    <property type="evidence" value="ECO:0007669"/>
    <property type="project" value="InterPro"/>
</dbReference>
<dbReference type="PANTHER" id="PTHR10302">
    <property type="entry name" value="SINGLE-STRANDED DNA-BINDING PROTEIN"/>
    <property type="match status" value="1"/>
</dbReference>
<dbReference type="SUPFAM" id="SSF50249">
    <property type="entry name" value="Nucleic acid-binding proteins"/>
    <property type="match status" value="1"/>
</dbReference>
<accession>A0A1W1D030</accession>
<sequence>MYNKIILIGHLTKDLEVKYTQSGTAIANTGIATNRKFKSQMGEQKEEVLFVDIAFFGRTAEIANQYLRKGSKILVEGRLKLDQWTAPDGMKRSKHSVIVETMKMLDTKGTNPSDNYGGNGGGYGQENAPAQNNYNQAPTQPSYNQPQQNNYGQAEQNTYNQAPAQPSYNQAPSTPAPVPQQPTHSIPSIDIDEDEIPF</sequence>
<protein>
    <submittedName>
        <fullName evidence="3">Single-stranded DNA-binding protein</fullName>
    </submittedName>
</protein>
<evidence type="ECO:0000256" key="2">
    <source>
        <dbReference type="SAM" id="MobiDB-lite"/>
    </source>
</evidence>
<dbReference type="NCBIfam" id="NF006297">
    <property type="entry name" value="PRK08486.1"/>
    <property type="match status" value="1"/>
</dbReference>
<organism evidence="3">
    <name type="scientific">hydrothermal vent metagenome</name>
    <dbReference type="NCBI Taxonomy" id="652676"/>
    <lineage>
        <taxon>unclassified sequences</taxon>
        <taxon>metagenomes</taxon>
        <taxon>ecological metagenomes</taxon>
    </lineage>
</organism>
<reference evidence="3" key="1">
    <citation type="submission" date="2016-10" db="EMBL/GenBank/DDBJ databases">
        <authorList>
            <person name="de Groot N.N."/>
        </authorList>
    </citation>
    <scope>NUCLEOTIDE SEQUENCE</scope>
</reference>
<evidence type="ECO:0000313" key="3">
    <source>
        <dbReference type="EMBL" id="SFV71379.1"/>
    </source>
</evidence>
<feature type="compositionally biased region" description="Polar residues" evidence="2">
    <location>
        <begin position="154"/>
        <end position="173"/>
    </location>
</feature>
<dbReference type="Pfam" id="PF00436">
    <property type="entry name" value="SSB"/>
    <property type="match status" value="1"/>
</dbReference>
<dbReference type="GO" id="GO:0006260">
    <property type="term" value="P:DNA replication"/>
    <property type="evidence" value="ECO:0007669"/>
    <property type="project" value="InterPro"/>
</dbReference>
<dbReference type="PANTHER" id="PTHR10302:SF27">
    <property type="entry name" value="SINGLE-STRANDED DNA-BINDING PROTEIN"/>
    <property type="match status" value="1"/>
</dbReference>
<dbReference type="NCBIfam" id="TIGR00621">
    <property type="entry name" value="ssb"/>
    <property type="match status" value="1"/>
</dbReference>
<dbReference type="AlphaFoldDB" id="A0A1W1D030"/>
<feature type="region of interest" description="Disordered" evidence="2">
    <location>
        <begin position="105"/>
        <end position="198"/>
    </location>
</feature>
<dbReference type="HAMAP" id="MF_00984">
    <property type="entry name" value="SSB"/>
    <property type="match status" value="1"/>
</dbReference>
<dbReference type="InterPro" id="IPR012340">
    <property type="entry name" value="NA-bd_OB-fold"/>
</dbReference>
<dbReference type="Gene3D" id="2.40.50.140">
    <property type="entry name" value="Nucleic acid-binding proteins"/>
    <property type="match status" value="1"/>
</dbReference>